<dbReference type="SUPFAM" id="SSF81901">
    <property type="entry name" value="HCP-like"/>
    <property type="match status" value="1"/>
</dbReference>
<dbReference type="InterPro" id="IPR052945">
    <property type="entry name" value="Mitotic_Regulator"/>
</dbReference>
<accession>A0A433DGC1</accession>
<dbReference type="Gene3D" id="1.25.40.10">
    <property type="entry name" value="Tetratricopeptide repeat domain"/>
    <property type="match status" value="2"/>
</dbReference>
<organism evidence="1 2">
    <name type="scientific">Jimgerdemannia flammicorona</name>
    <dbReference type="NCBI Taxonomy" id="994334"/>
    <lineage>
        <taxon>Eukaryota</taxon>
        <taxon>Fungi</taxon>
        <taxon>Fungi incertae sedis</taxon>
        <taxon>Mucoromycota</taxon>
        <taxon>Mucoromycotina</taxon>
        <taxon>Endogonomycetes</taxon>
        <taxon>Endogonales</taxon>
        <taxon>Endogonaceae</taxon>
        <taxon>Jimgerdemannia</taxon>
    </lineage>
</organism>
<dbReference type="InterPro" id="IPR011990">
    <property type="entry name" value="TPR-like_helical_dom_sf"/>
</dbReference>
<dbReference type="AlphaFoldDB" id="A0A433DGC1"/>
<proteinExistence type="predicted"/>
<dbReference type="SMART" id="SM00671">
    <property type="entry name" value="SEL1"/>
    <property type="match status" value="3"/>
</dbReference>
<name>A0A433DGC1_9FUNG</name>
<gene>
    <name evidence="1" type="ORF">BC936DRAFT_141132</name>
</gene>
<keyword evidence="2" id="KW-1185">Reference proteome</keyword>
<dbReference type="PANTHER" id="PTHR43628:SF1">
    <property type="entry name" value="CHITIN SYNTHASE REGULATORY FACTOR 2-RELATED"/>
    <property type="match status" value="1"/>
</dbReference>
<dbReference type="Pfam" id="PF08238">
    <property type="entry name" value="Sel1"/>
    <property type="match status" value="3"/>
</dbReference>
<dbReference type="InterPro" id="IPR006597">
    <property type="entry name" value="Sel1-like"/>
</dbReference>
<protein>
    <recommendedName>
        <fullName evidence="3">Sel1 repeat family protein</fullName>
    </recommendedName>
</protein>
<dbReference type="Proteomes" id="UP000268093">
    <property type="component" value="Unassembled WGS sequence"/>
</dbReference>
<evidence type="ECO:0000313" key="2">
    <source>
        <dbReference type="Proteomes" id="UP000268093"/>
    </source>
</evidence>
<dbReference type="EMBL" id="RBNI01001886">
    <property type="protein sequence ID" value="RUP49877.1"/>
    <property type="molecule type" value="Genomic_DNA"/>
</dbReference>
<evidence type="ECO:0008006" key="3">
    <source>
        <dbReference type="Google" id="ProtNLM"/>
    </source>
</evidence>
<comment type="caution">
    <text evidence="1">The sequence shown here is derived from an EMBL/GenBank/DDBJ whole genome shotgun (WGS) entry which is preliminary data.</text>
</comment>
<dbReference type="PANTHER" id="PTHR43628">
    <property type="entry name" value="ACTIVATOR OF C KINASE PROTEIN 1-RELATED"/>
    <property type="match status" value="1"/>
</dbReference>
<sequence length="220" mass="24514">MGKAVEIYTQASDKNWPVAQCNLAHIYAYGYPGIAEKNILLARELYAKAVANNYSPAAVALSMLDGHSLDALLAAAETGAPEAMYNLGVAYQDGINTQEPNLDKAMYWFEKAAKKKFPPVQFRVGFLNLDKVRTSVEPSQINKAVQSIRDSAQLNYPQAQFMLSELYRFGDYGVKRDIAKAKSWREKAIENGLGIPSGISHEDDLSDSDFEQLLRRIKKM</sequence>
<evidence type="ECO:0000313" key="1">
    <source>
        <dbReference type="EMBL" id="RUP49877.1"/>
    </source>
</evidence>
<dbReference type="OrthoDB" id="2384430at2759"/>
<reference evidence="1 2" key="1">
    <citation type="journal article" date="2018" name="New Phytol.">
        <title>Phylogenomics of Endogonaceae and evolution of mycorrhizas within Mucoromycota.</title>
        <authorList>
            <person name="Chang Y."/>
            <person name="Desiro A."/>
            <person name="Na H."/>
            <person name="Sandor L."/>
            <person name="Lipzen A."/>
            <person name="Clum A."/>
            <person name="Barry K."/>
            <person name="Grigoriev I.V."/>
            <person name="Martin F.M."/>
            <person name="Stajich J.E."/>
            <person name="Smith M.E."/>
            <person name="Bonito G."/>
            <person name="Spatafora J.W."/>
        </authorList>
    </citation>
    <scope>NUCLEOTIDE SEQUENCE [LARGE SCALE GENOMIC DNA]</scope>
    <source>
        <strain evidence="1 2">GMNB39</strain>
    </source>
</reference>